<reference evidence="1 2" key="1">
    <citation type="submission" date="2014-04" db="EMBL/GenBank/DDBJ databases">
        <authorList>
            <consortium name="DOE Joint Genome Institute"/>
            <person name="Kuo A."/>
            <person name="Tarkka M."/>
            <person name="Buscot F."/>
            <person name="Kohler A."/>
            <person name="Nagy L.G."/>
            <person name="Floudas D."/>
            <person name="Copeland A."/>
            <person name="Barry K.W."/>
            <person name="Cichocki N."/>
            <person name="Veneault-Fourrey C."/>
            <person name="LaButti K."/>
            <person name="Lindquist E.A."/>
            <person name="Lipzen A."/>
            <person name="Lundell T."/>
            <person name="Morin E."/>
            <person name="Murat C."/>
            <person name="Sun H."/>
            <person name="Tunlid A."/>
            <person name="Henrissat B."/>
            <person name="Grigoriev I.V."/>
            <person name="Hibbett D.S."/>
            <person name="Martin F."/>
            <person name="Nordberg H.P."/>
            <person name="Cantor M.N."/>
            <person name="Hua S.X."/>
        </authorList>
    </citation>
    <scope>NUCLEOTIDE SEQUENCE [LARGE SCALE GENOMIC DNA]</scope>
    <source>
        <strain evidence="1 2">F 1598</strain>
    </source>
</reference>
<proteinExistence type="predicted"/>
<sequence length="104" mass="11744">MAGSGNGEVKVGSLRPLELGCPIHQTRGLRPIDYYNLKYSGNRLNTQTLPRTYLSLAHKAHISAEEHYKLNVACFYRLHGNGDAARRLSQDRHISRGTKVEIVW</sequence>
<dbReference type="Proteomes" id="UP000054166">
    <property type="component" value="Unassembled WGS sequence"/>
</dbReference>
<keyword evidence="2" id="KW-1185">Reference proteome</keyword>
<dbReference type="HOGENOM" id="CLU_2251052_0_0_1"/>
<accession>A0A0C3FTS1</accession>
<dbReference type="AlphaFoldDB" id="A0A0C3FTS1"/>
<protein>
    <submittedName>
        <fullName evidence="1">Uncharacterized protein</fullName>
    </submittedName>
</protein>
<name>A0A0C3FTS1_PILCF</name>
<reference evidence="2" key="2">
    <citation type="submission" date="2015-01" db="EMBL/GenBank/DDBJ databases">
        <title>Evolutionary Origins and Diversification of the Mycorrhizal Mutualists.</title>
        <authorList>
            <consortium name="DOE Joint Genome Institute"/>
            <consortium name="Mycorrhizal Genomics Consortium"/>
            <person name="Kohler A."/>
            <person name="Kuo A."/>
            <person name="Nagy L.G."/>
            <person name="Floudas D."/>
            <person name="Copeland A."/>
            <person name="Barry K.W."/>
            <person name="Cichocki N."/>
            <person name="Veneault-Fourrey C."/>
            <person name="LaButti K."/>
            <person name="Lindquist E.A."/>
            <person name="Lipzen A."/>
            <person name="Lundell T."/>
            <person name="Morin E."/>
            <person name="Murat C."/>
            <person name="Riley R."/>
            <person name="Ohm R."/>
            <person name="Sun H."/>
            <person name="Tunlid A."/>
            <person name="Henrissat B."/>
            <person name="Grigoriev I.V."/>
            <person name="Hibbett D.S."/>
            <person name="Martin F."/>
        </authorList>
    </citation>
    <scope>NUCLEOTIDE SEQUENCE [LARGE SCALE GENOMIC DNA]</scope>
    <source>
        <strain evidence="2">F 1598</strain>
    </source>
</reference>
<gene>
    <name evidence="1" type="ORF">PILCRDRAFT_814451</name>
</gene>
<dbReference type="EMBL" id="KN832978">
    <property type="protein sequence ID" value="KIM87740.1"/>
    <property type="molecule type" value="Genomic_DNA"/>
</dbReference>
<organism evidence="1 2">
    <name type="scientific">Piloderma croceum (strain F 1598)</name>
    <dbReference type="NCBI Taxonomy" id="765440"/>
    <lineage>
        <taxon>Eukaryota</taxon>
        <taxon>Fungi</taxon>
        <taxon>Dikarya</taxon>
        <taxon>Basidiomycota</taxon>
        <taxon>Agaricomycotina</taxon>
        <taxon>Agaricomycetes</taxon>
        <taxon>Agaricomycetidae</taxon>
        <taxon>Atheliales</taxon>
        <taxon>Atheliaceae</taxon>
        <taxon>Piloderma</taxon>
    </lineage>
</organism>
<evidence type="ECO:0000313" key="2">
    <source>
        <dbReference type="Proteomes" id="UP000054166"/>
    </source>
</evidence>
<dbReference type="InParanoid" id="A0A0C3FTS1"/>
<evidence type="ECO:0000313" key="1">
    <source>
        <dbReference type="EMBL" id="KIM87740.1"/>
    </source>
</evidence>